<feature type="region of interest" description="Disordered" evidence="1">
    <location>
        <begin position="1"/>
        <end position="35"/>
    </location>
</feature>
<organism evidence="2 3">
    <name type="scientific">Pleuronectes platessa</name>
    <name type="common">European plaice</name>
    <dbReference type="NCBI Taxonomy" id="8262"/>
    <lineage>
        <taxon>Eukaryota</taxon>
        <taxon>Metazoa</taxon>
        <taxon>Chordata</taxon>
        <taxon>Craniata</taxon>
        <taxon>Vertebrata</taxon>
        <taxon>Euteleostomi</taxon>
        <taxon>Actinopterygii</taxon>
        <taxon>Neopterygii</taxon>
        <taxon>Teleostei</taxon>
        <taxon>Neoteleostei</taxon>
        <taxon>Acanthomorphata</taxon>
        <taxon>Carangaria</taxon>
        <taxon>Pleuronectiformes</taxon>
        <taxon>Pleuronectoidei</taxon>
        <taxon>Pleuronectidae</taxon>
        <taxon>Pleuronectes</taxon>
    </lineage>
</organism>
<sequence length="119" mass="13228">MFQLEFTDISSSSTGVRETDSPEVNQDGGRMWRHPTGMQGAVQESGSGAHILFGVSVRALLVTERLHPDSGKDQRFVVKQIPRDSRLPRRNPCLTTSDTPLNARQQAGSQFIHSTPRLR</sequence>
<dbReference type="AlphaFoldDB" id="A0A9N7YQA7"/>
<accession>A0A9N7YQA7</accession>
<reference evidence="2" key="1">
    <citation type="submission" date="2020-03" db="EMBL/GenBank/DDBJ databases">
        <authorList>
            <person name="Weist P."/>
        </authorList>
    </citation>
    <scope>NUCLEOTIDE SEQUENCE</scope>
</reference>
<protein>
    <submittedName>
        <fullName evidence="2">Uncharacterized protein</fullName>
    </submittedName>
</protein>
<name>A0A9N7YQA7_PLEPL</name>
<evidence type="ECO:0000313" key="3">
    <source>
        <dbReference type="Proteomes" id="UP001153269"/>
    </source>
</evidence>
<evidence type="ECO:0000313" key="2">
    <source>
        <dbReference type="EMBL" id="CAB1440424.1"/>
    </source>
</evidence>
<keyword evidence="3" id="KW-1185">Reference proteome</keyword>
<gene>
    <name evidence="2" type="ORF">PLEPLA_LOCUS28190</name>
</gene>
<comment type="caution">
    <text evidence="2">The sequence shown here is derived from an EMBL/GenBank/DDBJ whole genome shotgun (WGS) entry which is preliminary data.</text>
</comment>
<evidence type="ECO:0000256" key="1">
    <source>
        <dbReference type="SAM" id="MobiDB-lite"/>
    </source>
</evidence>
<feature type="region of interest" description="Disordered" evidence="1">
    <location>
        <begin position="82"/>
        <end position="119"/>
    </location>
</feature>
<feature type="compositionally biased region" description="Polar residues" evidence="1">
    <location>
        <begin position="93"/>
        <end position="113"/>
    </location>
</feature>
<proteinExistence type="predicted"/>
<dbReference type="Proteomes" id="UP001153269">
    <property type="component" value="Unassembled WGS sequence"/>
</dbReference>
<dbReference type="EMBL" id="CADEAL010002447">
    <property type="protein sequence ID" value="CAB1440424.1"/>
    <property type="molecule type" value="Genomic_DNA"/>
</dbReference>